<dbReference type="EMBL" id="KZ452982">
    <property type="protein sequence ID" value="PKA48136.1"/>
    <property type="molecule type" value="Genomic_DNA"/>
</dbReference>
<dbReference type="Proteomes" id="UP000236161">
    <property type="component" value="Unassembled WGS sequence"/>
</dbReference>
<dbReference type="AlphaFoldDB" id="A0A2H9ZXX9"/>
<sequence length="84" mass="9163">MSALKADNKALREKLSKADGDKEAAVTSSSIVAVGAYKMSLPCRKERPSDLPLAEWAYGRVPDVCRKPHLPGTARLDDHRISES</sequence>
<reference evidence="1 2" key="1">
    <citation type="journal article" date="2017" name="Nature">
        <title>The Apostasia genome and the evolution of orchids.</title>
        <authorList>
            <person name="Zhang G.Q."/>
            <person name="Liu K.W."/>
            <person name="Li Z."/>
            <person name="Lohaus R."/>
            <person name="Hsiao Y.Y."/>
            <person name="Niu S.C."/>
            <person name="Wang J.Y."/>
            <person name="Lin Y.C."/>
            <person name="Xu Q."/>
            <person name="Chen L.J."/>
            <person name="Yoshida K."/>
            <person name="Fujiwara S."/>
            <person name="Wang Z.W."/>
            <person name="Zhang Y.Q."/>
            <person name="Mitsuda N."/>
            <person name="Wang M."/>
            <person name="Liu G.H."/>
            <person name="Pecoraro L."/>
            <person name="Huang H.X."/>
            <person name="Xiao X.J."/>
            <person name="Lin M."/>
            <person name="Wu X.Y."/>
            <person name="Wu W.L."/>
            <person name="Chen Y.Y."/>
            <person name="Chang S.B."/>
            <person name="Sakamoto S."/>
            <person name="Ohme-Takagi M."/>
            <person name="Yagi M."/>
            <person name="Zeng S.J."/>
            <person name="Shen C.Y."/>
            <person name="Yeh C.M."/>
            <person name="Luo Y.B."/>
            <person name="Tsai W.C."/>
            <person name="Van de Peer Y."/>
            <person name="Liu Z.J."/>
        </authorList>
    </citation>
    <scope>NUCLEOTIDE SEQUENCE [LARGE SCALE GENOMIC DNA]</scope>
    <source>
        <strain evidence="2">cv. Shenzhen</strain>
        <tissue evidence="1">Stem</tissue>
    </source>
</reference>
<evidence type="ECO:0000313" key="2">
    <source>
        <dbReference type="Proteomes" id="UP000236161"/>
    </source>
</evidence>
<name>A0A2H9ZXX9_9ASPA</name>
<proteinExistence type="predicted"/>
<keyword evidence="2" id="KW-1185">Reference proteome</keyword>
<gene>
    <name evidence="1" type="ORF">AXF42_Ash021440</name>
</gene>
<evidence type="ECO:0000313" key="1">
    <source>
        <dbReference type="EMBL" id="PKA48136.1"/>
    </source>
</evidence>
<organism evidence="1 2">
    <name type="scientific">Apostasia shenzhenica</name>
    <dbReference type="NCBI Taxonomy" id="1088818"/>
    <lineage>
        <taxon>Eukaryota</taxon>
        <taxon>Viridiplantae</taxon>
        <taxon>Streptophyta</taxon>
        <taxon>Embryophyta</taxon>
        <taxon>Tracheophyta</taxon>
        <taxon>Spermatophyta</taxon>
        <taxon>Magnoliopsida</taxon>
        <taxon>Liliopsida</taxon>
        <taxon>Asparagales</taxon>
        <taxon>Orchidaceae</taxon>
        <taxon>Apostasioideae</taxon>
        <taxon>Apostasia</taxon>
    </lineage>
</organism>
<protein>
    <submittedName>
        <fullName evidence="1">Uncharacterized protein</fullName>
    </submittedName>
</protein>
<accession>A0A2H9ZXX9</accession>